<proteinExistence type="predicted"/>
<organism evidence="1 2">
    <name type="scientific">Rhabditophanes sp. KR3021</name>
    <dbReference type="NCBI Taxonomy" id="114890"/>
    <lineage>
        <taxon>Eukaryota</taxon>
        <taxon>Metazoa</taxon>
        <taxon>Ecdysozoa</taxon>
        <taxon>Nematoda</taxon>
        <taxon>Chromadorea</taxon>
        <taxon>Rhabditida</taxon>
        <taxon>Tylenchina</taxon>
        <taxon>Panagrolaimomorpha</taxon>
        <taxon>Strongyloidoidea</taxon>
        <taxon>Alloionematidae</taxon>
        <taxon>Rhabditophanes</taxon>
    </lineage>
</organism>
<sequence length="322" mass="36122">MLEIILDPIIGLLKWIIGSYVTVRICRFLYIFLNSLYGHFISKPCDLSSYIGTWAVVTGGTDGIGRAYISELATAKGINKFFLIGRNEQKLRTVKKEMESQHKVVVEYFVFDFEKDNLNNLESNLKKLDIGILINCAGMGPSGVANMVELPAGEASKILQVNLMGTVKMTELVLPSMVKKDKGIIVNFASATSWRPLPYMSAYPASKAGVSFFTSSLIDEFKHTNVKIQLLIPLLVATKIAFYEKKESNNLLVIDPQEYVRQAVKTLGNYPLTTGCFQHDLQIALCTLVSFNLFKLVFVPFGMLRIHKNRSKNFLDRSKKAE</sequence>
<name>A0AC35U782_9BILA</name>
<protein>
    <submittedName>
        <fullName evidence="2">Uncharacterized protein</fullName>
    </submittedName>
</protein>
<accession>A0AC35U782</accession>
<evidence type="ECO:0000313" key="1">
    <source>
        <dbReference type="Proteomes" id="UP000095286"/>
    </source>
</evidence>
<dbReference type="WBParaSite" id="RSKR_0000792500.1">
    <property type="protein sequence ID" value="RSKR_0000792500.1"/>
    <property type="gene ID" value="RSKR_0000792500"/>
</dbReference>
<dbReference type="Proteomes" id="UP000095286">
    <property type="component" value="Unplaced"/>
</dbReference>
<reference evidence="2" key="1">
    <citation type="submission" date="2016-11" db="UniProtKB">
        <authorList>
            <consortium name="WormBaseParasite"/>
        </authorList>
    </citation>
    <scope>IDENTIFICATION</scope>
    <source>
        <strain evidence="2">KR3021</strain>
    </source>
</reference>
<evidence type="ECO:0000313" key="2">
    <source>
        <dbReference type="WBParaSite" id="RSKR_0000792500.1"/>
    </source>
</evidence>